<dbReference type="SUPFAM" id="SSF53335">
    <property type="entry name" value="S-adenosyl-L-methionine-dependent methyltransferases"/>
    <property type="match status" value="1"/>
</dbReference>
<dbReference type="InterPro" id="IPR041698">
    <property type="entry name" value="Methyltransf_25"/>
</dbReference>
<dbReference type="AlphaFoldDB" id="A0AAN8Q3M3"/>
<dbReference type="EMBL" id="JAZGQO010000006">
    <property type="protein sequence ID" value="KAK6186311.1"/>
    <property type="molecule type" value="Genomic_DNA"/>
</dbReference>
<evidence type="ECO:0000313" key="2">
    <source>
        <dbReference type="EMBL" id="KAK6186311.1"/>
    </source>
</evidence>
<sequence length="234" mass="26343">MAEDKLKDFVTAVEDEVVKRSYNVNYGAHKVGITQRESADYYTNWARTGTYDQDLSKGKIYNGPIVAGAVLAKHYPTNRDNISILDIAAGTGYVAEELLKYGFKVIDALDPSEGMLEIAKTKGLYRKYICEFLNGGTVSIPEDEYDCCVVSGGMGEGHIPCSGLHEMIRVVKPGGLVCIVMREEYLSYVEDYKDKLEPLMAKLEKEEKWKRLSRDVIPNYSFNKNGVVFKYEKC</sequence>
<evidence type="ECO:0000313" key="3">
    <source>
        <dbReference type="Proteomes" id="UP001347796"/>
    </source>
</evidence>
<reference evidence="2 3" key="1">
    <citation type="submission" date="2024-01" db="EMBL/GenBank/DDBJ databases">
        <title>The genome of the rayed Mediterranean limpet Patella caerulea (Linnaeus, 1758).</title>
        <authorList>
            <person name="Anh-Thu Weber A."/>
            <person name="Halstead-Nussloch G."/>
        </authorList>
    </citation>
    <scope>NUCLEOTIDE SEQUENCE [LARGE SCALE GENOMIC DNA]</scope>
    <source>
        <strain evidence="2">AATW-2023a</strain>
        <tissue evidence="2">Whole specimen</tissue>
    </source>
</reference>
<dbReference type="Gene3D" id="3.40.50.150">
    <property type="entry name" value="Vaccinia Virus protein VP39"/>
    <property type="match status" value="1"/>
</dbReference>
<keyword evidence="3" id="KW-1185">Reference proteome</keyword>
<comment type="caution">
    <text evidence="2">The sequence shown here is derived from an EMBL/GenBank/DDBJ whole genome shotgun (WGS) entry which is preliminary data.</text>
</comment>
<gene>
    <name evidence="2" type="ORF">SNE40_008372</name>
</gene>
<organism evidence="2 3">
    <name type="scientific">Patella caerulea</name>
    <name type="common">Rayed Mediterranean limpet</name>
    <dbReference type="NCBI Taxonomy" id="87958"/>
    <lineage>
        <taxon>Eukaryota</taxon>
        <taxon>Metazoa</taxon>
        <taxon>Spiralia</taxon>
        <taxon>Lophotrochozoa</taxon>
        <taxon>Mollusca</taxon>
        <taxon>Gastropoda</taxon>
        <taxon>Patellogastropoda</taxon>
        <taxon>Patelloidea</taxon>
        <taxon>Patellidae</taxon>
        <taxon>Patella</taxon>
    </lineage>
</organism>
<dbReference type="PANTHER" id="PTHR43591">
    <property type="entry name" value="METHYLTRANSFERASE"/>
    <property type="match status" value="1"/>
</dbReference>
<protein>
    <recommendedName>
        <fullName evidence="1">Methyltransferase domain-containing protein</fullName>
    </recommendedName>
</protein>
<dbReference type="InterPro" id="IPR029063">
    <property type="entry name" value="SAM-dependent_MTases_sf"/>
</dbReference>
<dbReference type="PANTHER" id="PTHR43591:SF101">
    <property type="entry name" value="METHYLTRANSFERASE-LIKE PROTEIN 27"/>
    <property type="match status" value="1"/>
</dbReference>
<dbReference type="Pfam" id="PF13649">
    <property type="entry name" value="Methyltransf_25"/>
    <property type="match status" value="1"/>
</dbReference>
<dbReference type="Proteomes" id="UP001347796">
    <property type="component" value="Unassembled WGS sequence"/>
</dbReference>
<feature type="domain" description="Methyltransferase" evidence="1">
    <location>
        <begin position="84"/>
        <end position="175"/>
    </location>
</feature>
<evidence type="ECO:0000259" key="1">
    <source>
        <dbReference type="Pfam" id="PF13649"/>
    </source>
</evidence>
<accession>A0AAN8Q3M3</accession>
<proteinExistence type="predicted"/>
<dbReference type="CDD" id="cd02440">
    <property type="entry name" value="AdoMet_MTases"/>
    <property type="match status" value="1"/>
</dbReference>
<name>A0AAN8Q3M3_PATCE</name>